<dbReference type="GeneID" id="72187484"/>
<dbReference type="GO" id="GO:0008720">
    <property type="term" value="F:D-lactate dehydrogenase (NAD+) activity"/>
    <property type="evidence" value="ECO:0007669"/>
    <property type="project" value="TreeGrafter"/>
</dbReference>
<evidence type="ECO:0000256" key="8">
    <source>
        <dbReference type="SAM" id="MobiDB-lite"/>
    </source>
</evidence>
<keyword evidence="3" id="KW-0285">Flavoprotein</keyword>
<keyword evidence="11" id="KW-0614">Plasmid</keyword>
<dbReference type="RefSeq" id="WP_248652431.1">
    <property type="nucleotide sequence ID" value="NZ_CP096660.1"/>
</dbReference>
<dbReference type="InterPro" id="IPR004113">
    <property type="entry name" value="FAD-bd_oxidored_4_C"/>
</dbReference>
<dbReference type="KEGG" id="halx:M0R89_19755"/>
<dbReference type="EMBL" id="CP096660">
    <property type="protein sequence ID" value="UPV76398.1"/>
    <property type="molecule type" value="Genomic_DNA"/>
</dbReference>
<dbReference type="Proteomes" id="UP000830729">
    <property type="component" value="Plasmid unnamed1"/>
</dbReference>
<dbReference type="PROSITE" id="PS00198">
    <property type="entry name" value="4FE4S_FER_1"/>
    <property type="match status" value="1"/>
</dbReference>
<name>A0A8U0HZN5_9EURY</name>
<feature type="domain" description="4Fe-4S ferredoxin-type" evidence="9">
    <location>
        <begin position="674"/>
        <end position="707"/>
    </location>
</feature>
<keyword evidence="6" id="KW-0560">Oxidoreductase</keyword>
<dbReference type="GO" id="GO:1903457">
    <property type="term" value="P:lactate catabolic process"/>
    <property type="evidence" value="ECO:0007669"/>
    <property type="project" value="TreeGrafter"/>
</dbReference>
<dbReference type="Pfam" id="PF13183">
    <property type="entry name" value="Fer4_8"/>
    <property type="match status" value="1"/>
</dbReference>
<comment type="similarity">
    <text evidence="2">Belongs to the FAD-binding oxidoreductase/transferase type 4 family.</text>
</comment>
<feature type="domain" description="FAD-binding PCMH-type" evidence="10">
    <location>
        <begin position="58"/>
        <end position="296"/>
    </location>
</feature>
<dbReference type="GO" id="GO:0071949">
    <property type="term" value="F:FAD binding"/>
    <property type="evidence" value="ECO:0007669"/>
    <property type="project" value="InterPro"/>
</dbReference>
<keyword evidence="5" id="KW-0809">Transit peptide</keyword>
<dbReference type="Pfam" id="PF01565">
    <property type="entry name" value="FAD_binding_4"/>
    <property type="match status" value="1"/>
</dbReference>
<evidence type="ECO:0000256" key="7">
    <source>
        <dbReference type="ARBA" id="ARBA00038897"/>
    </source>
</evidence>
<dbReference type="InterPro" id="IPR016169">
    <property type="entry name" value="FAD-bd_PCMH_sub2"/>
</dbReference>
<dbReference type="Gene3D" id="3.30.70.2740">
    <property type="match status" value="1"/>
</dbReference>
<dbReference type="InterPro" id="IPR016166">
    <property type="entry name" value="FAD-bd_PCMH"/>
</dbReference>
<dbReference type="InterPro" id="IPR017900">
    <property type="entry name" value="4Fe4S_Fe_S_CS"/>
</dbReference>
<dbReference type="InterPro" id="IPR006094">
    <property type="entry name" value="Oxid_FAD_bind_N"/>
</dbReference>
<dbReference type="InterPro" id="IPR004017">
    <property type="entry name" value="Cys_rich_dom"/>
</dbReference>
<dbReference type="SUPFAM" id="SSF56176">
    <property type="entry name" value="FAD-binding/transporter-associated domain-like"/>
    <property type="match status" value="1"/>
</dbReference>
<protein>
    <recommendedName>
        <fullName evidence="7">D-lactate dehydrogenase (cytochrome)</fullName>
        <ecNumber evidence="7">1.1.2.4</ecNumber>
    </recommendedName>
</protein>
<comment type="cofactor">
    <cofactor evidence="1">
        <name>FAD</name>
        <dbReference type="ChEBI" id="CHEBI:57692"/>
    </cofactor>
</comment>
<proteinExistence type="inferred from homology"/>
<evidence type="ECO:0000256" key="3">
    <source>
        <dbReference type="ARBA" id="ARBA00022630"/>
    </source>
</evidence>
<keyword evidence="12" id="KW-1185">Reference proteome</keyword>
<dbReference type="Pfam" id="PF02913">
    <property type="entry name" value="FAD-oxidase_C"/>
    <property type="match status" value="1"/>
</dbReference>
<accession>A0A8U0HZN5</accession>
<evidence type="ECO:0000256" key="2">
    <source>
        <dbReference type="ARBA" id="ARBA00008000"/>
    </source>
</evidence>
<dbReference type="SUPFAM" id="SSF46548">
    <property type="entry name" value="alpha-helical ferredoxin"/>
    <property type="match status" value="1"/>
</dbReference>
<evidence type="ECO:0000313" key="12">
    <source>
        <dbReference type="Proteomes" id="UP000830729"/>
    </source>
</evidence>
<dbReference type="Gene3D" id="3.30.465.10">
    <property type="match status" value="2"/>
</dbReference>
<dbReference type="InterPro" id="IPR016164">
    <property type="entry name" value="FAD-linked_Oxase-like_C"/>
</dbReference>
<dbReference type="InterPro" id="IPR017896">
    <property type="entry name" value="4Fe4S_Fe-S-bd"/>
</dbReference>
<evidence type="ECO:0000313" key="11">
    <source>
        <dbReference type="EMBL" id="UPV76398.1"/>
    </source>
</evidence>
<dbReference type="PROSITE" id="PS51387">
    <property type="entry name" value="FAD_PCMH"/>
    <property type="match status" value="1"/>
</dbReference>
<dbReference type="InterPro" id="IPR036318">
    <property type="entry name" value="FAD-bd_PCMH-like_sf"/>
</dbReference>
<dbReference type="PANTHER" id="PTHR11748:SF111">
    <property type="entry name" value="D-LACTATE DEHYDROGENASE, MITOCHONDRIAL-RELATED"/>
    <property type="match status" value="1"/>
</dbReference>
<evidence type="ECO:0000256" key="5">
    <source>
        <dbReference type="ARBA" id="ARBA00022946"/>
    </source>
</evidence>
<gene>
    <name evidence="11" type="ORF">M0R89_19755</name>
</gene>
<dbReference type="Pfam" id="PF02754">
    <property type="entry name" value="CCG"/>
    <property type="match status" value="1"/>
</dbReference>
<evidence type="ECO:0000259" key="10">
    <source>
        <dbReference type="PROSITE" id="PS51387"/>
    </source>
</evidence>
<dbReference type="GO" id="GO:0004458">
    <property type="term" value="F:D-lactate dehydrogenase (cytochrome) activity"/>
    <property type="evidence" value="ECO:0007669"/>
    <property type="project" value="UniProtKB-EC"/>
</dbReference>
<sequence>MAIRPNDSPDPADRGDYDYRNEEVARPDLMAALDARVEGDVRFDTYTRQLYATDASIYEKTPIGVVFPTDTDDVASVVAYCADEEIPVLPRGGGTSLAGQTVNEAVVLDFTRHMDGLVSFDADAAVARAQPGITLGELNAELAPRDLKFAPDPAWGDKSVLGGAIGNNSTGAHSLKYGKTDAYVEECEVVLADGTVTTFGEVEVETLREGGDPEGDLEARIYAEVARILDEESEEIEARYPDLKRNVSGYNLDALVEDAREGSEAGEGTVNLAKLVAGSEGTLAVVTEATVSLEPVPETKAVALLTYADVLDAMEDVEPILDHDPAAVEVMDDVLLDLAAETDEFADVVGMLPDGTDSVLLVEFYAEDDAAGRRKVADLVADRVPDATTEADPSDGATGITDAPRNALGAMEAHDADERARFWKMRKSGLPILLSRTSDAKHISFIEDTAIPAGNLPEFVADFHDILDAHDTFASYYAHAGPGVLHIRPLVNTKTEGGVETMESIADAVTDLVVKYGGSVSGEHGDGRARTQWNRKLYGDDLWRTFRELKTAFDPDWLLNPGQVCGYVESEQLPPDAPERAAAADMTENLRFDPEYDFDAGFDPELDWENENGFQGMVELCHGCAGCRGDQETTGGVMCPTYRAADEEMTSTRGRANMLRQAMSGDLPEDELFTDEFVDEVLDLCIGCKGCKHDCPSGVDMAKLKAEVEHEHHQREGAGLRSRLFARTETLLSVGSALAPLSNWATKLPGARTAMEKLVGIASERSLPEFHRETLRDWYADRGPRVPADEADRRAMLVADPYTNYAHPEVGKAAVRALEAANVHVRIPNDVTDSGRPAFSKSLVDEARETASENVRKLAPRIEDGWDLVVAEPSDAVMFQSDYLDLLGDGPLAADAETVARNAYGVCEYLDAFRLDENAAFDAPDEALTYHGHCHQKATKKDHHAVGVLRRAGYDVDPLDSGCCGMAGSFGYEAEHYSMSEAIGEILFEQVDDSDGETVVAPGASCRTQLGDRDARDAEPPHPVEKLAEAVAE</sequence>
<evidence type="ECO:0000256" key="6">
    <source>
        <dbReference type="ARBA" id="ARBA00023002"/>
    </source>
</evidence>
<geneLocation type="plasmid" evidence="11 12">
    <name>unnamed1</name>
</geneLocation>
<feature type="region of interest" description="Disordered" evidence="8">
    <location>
        <begin position="1000"/>
        <end position="1033"/>
    </location>
</feature>
<evidence type="ECO:0000256" key="4">
    <source>
        <dbReference type="ARBA" id="ARBA00022827"/>
    </source>
</evidence>
<evidence type="ECO:0000259" key="9">
    <source>
        <dbReference type="PROSITE" id="PS51379"/>
    </source>
</evidence>
<dbReference type="PROSITE" id="PS51379">
    <property type="entry name" value="4FE4S_FER_2"/>
    <property type="match status" value="1"/>
</dbReference>
<feature type="compositionally biased region" description="Basic and acidic residues" evidence="8">
    <location>
        <begin position="1010"/>
        <end position="1033"/>
    </location>
</feature>
<reference evidence="11 12" key="1">
    <citation type="submission" date="2022-04" db="EMBL/GenBank/DDBJ databases">
        <title>Diverse halophilic archaea isolated from saline environments.</title>
        <authorList>
            <person name="Cui H.-L."/>
        </authorList>
    </citation>
    <scope>NUCLEOTIDE SEQUENCE [LARGE SCALE GENOMIC DNA]</scope>
    <source>
        <strain evidence="11 12">XZYJT49</strain>
        <plasmid evidence="11 12">unnamed1</plasmid>
    </source>
</reference>
<dbReference type="PANTHER" id="PTHR11748">
    <property type="entry name" value="D-LACTATE DEHYDROGENASE"/>
    <property type="match status" value="1"/>
</dbReference>
<evidence type="ECO:0000256" key="1">
    <source>
        <dbReference type="ARBA" id="ARBA00001974"/>
    </source>
</evidence>
<dbReference type="AlphaFoldDB" id="A0A8U0HZN5"/>
<keyword evidence="4" id="KW-0274">FAD</keyword>
<dbReference type="SUPFAM" id="SSF55103">
    <property type="entry name" value="FAD-linked oxidases, C-terminal domain"/>
    <property type="match status" value="1"/>
</dbReference>
<organism evidence="11 12">
    <name type="scientific">Halorussus limi</name>
    <dbReference type="NCBI Taxonomy" id="2938695"/>
    <lineage>
        <taxon>Archaea</taxon>
        <taxon>Methanobacteriati</taxon>
        <taxon>Methanobacteriota</taxon>
        <taxon>Stenosarchaea group</taxon>
        <taxon>Halobacteria</taxon>
        <taxon>Halobacteriales</taxon>
        <taxon>Haladaptataceae</taxon>
        <taxon>Halorussus</taxon>
    </lineage>
</organism>
<dbReference type="EC" id="1.1.2.4" evidence="7"/>